<evidence type="ECO:0000313" key="2">
    <source>
        <dbReference type="Proteomes" id="UP001229421"/>
    </source>
</evidence>
<evidence type="ECO:0000313" key="1">
    <source>
        <dbReference type="EMBL" id="KAK1410958.1"/>
    </source>
</evidence>
<organism evidence="1 2">
    <name type="scientific">Tagetes erecta</name>
    <name type="common">African marigold</name>
    <dbReference type="NCBI Taxonomy" id="13708"/>
    <lineage>
        <taxon>Eukaryota</taxon>
        <taxon>Viridiplantae</taxon>
        <taxon>Streptophyta</taxon>
        <taxon>Embryophyta</taxon>
        <taxon>Tracheophyta</taxon>
        <taxon>Spermatophyta</taxon>
        <taxon>Magnoliopsida</taxon>
        <taxon>eudicotyledons</taxon>
        <taxon>Gunneridae</taxon>
        <taxon>Pentapetalae</taxon>
        <taxon>asterids</taxon>
        <taxon>campanulids</taxon>
        <taxon>Asterales</taxon>
        <taxon>Asteraceae</taxon>
        <taxon>Asteroideae</taxon>
        <taxon>Heliantheae alliance</taxon>
        <taxon>Tageteae</taxon>
        <taxon>Tagetes</taxon>
    </lineage>
</organism>
<sequence length="78" mass="9401">MLKPHKFIHSLFSLSLSTYIHDTYNNNINNIYAHNKLNLIEFFCLHSPLSRFIRSFHQIFNSITKTFLFNRRLDSVNR</sequence>
<protein>
    <submittedName>
        <fullName evidence="1">Uncharacterized protein</fullName>
    </submittedName>
</protein>
<proteinExistence type="predicted"/>
<gene>
    <name evidence="1" type="ORF">QVD17_37501</name>
</gene>
<name>A0AAD8NK34_TARER</name>
<dbReference type="AlphaFoldDB" id="A0AAD8NK34"/>
<keyword evidence="2" id="KW-1185">Reference proteome</keyword>
<dbReference type="Proteomes" id="UP001229421">
    <property type="component" value="Unassembled WGS sequence"/>
</dbReference>
<reference evidence="1" key="1">
    <citation type="journal article" date="2023" name="bioRxiv">
        <title>Improved chromosome-level genome assembly for marigold (Tagetes erecta).</title>
        <authorList>
            <person name="Jiang F."/>
            <person name="Yuan L."/>
            <person name="Wang S."/>
            <person name="Wang H."/>
            <person name="Xu D."/>
            <person name="Wang A."/>
            <person name="Fan W."/>
        </authorList>
    </citation>
    <scope>NUCLEOTIDE SEQUENCE</scope>
    <source>
        <strain evidence="1">WSJ</strain>
        <tissue evidence="1">Leaf</tissue>
    </source>
</reference>
<comment type="caution">
    <text evidence="1">The sequence shown here is derived from an EMBL/GenBank/DDBJ whole genome shotgun (WGS) entry which is preliminary data.</text>
</comment>
<dbReference type="EMBL" id="JAUHHV010000010">
    <property type="protein sequence ID" value="KAK1410958.1"/>
    <property type="molecule type" value="Genomic_DNA"/>
</dbReference>
<accession>A0AAD8NK34</accession>